<dbReference type="Gene3D" id="3.80.10.10">
    <property type="entry name" value="Ribonuclease Inhibitor"/>
    <property type="match status" value="1"/>
</dbReference>
<dbReference type="OrthoDB" id="3945550at2759"/>
<keyword evidence="2" id="KW-1185">Reference proteome</keyword>
<name>A0A6A6TWM1_9PEZI</name>
<dbReference type="AlphaFoldDB" id="A0A6A6TWM1"/>
<dbReference type="EMBL" id="MU004242">
    <property type="protein sequence ID" value="KAF2664459.1"/>
    <property type="molecule type" value="Genomic_DNA"/>
</dbReference>
<sequence length="679" mass="77047">MADVALLSLPYELLLSISKLVQEIHSPSLRSLALVNKQLNSIAGPLVYNTIKLTVKTPSRLVQDLATLSACVRVENVRCLVIEGGMKLQEDEDDKQDNKKSRLSDNLHAYAPHHTGFQYSFSSAAALSRYHTKEASNARRNERSEYSEASDTKEDDAAWLPLAIWIRSLSSLYDLIFACWTQLPPCILAAVQIRSKCRLHINDLRFRTLHTCRPDPHEIAIASSPRLYSISVYCDSHMHGHVEMDRRTRPSTLLRAVPRTVLRLAPNLQEVFTQSATEYDANGEQAIRKPWKHCSRASCQNALCDPNHTVSTVSLKTLVWGLDCKILTYWSQDPDYRTQIDWNVLQTLELKPLELSTQRITAETLTYLLSISSFPSLTTLSLTLDKLDEDNVAPPDNNLDCVVDFLFAIPPIKALSINGELHPRIIESIYERHGSTLKSLALSQYEPGENGVVFDRKAVERLATACPSLIDLSLDFARSLGDANEVQLYRTLGSLHDLLNLNLTIHALNIEIDWSDEKDIEPDRWINYTYDICEPRTKYAMQYLINRNLDESLARAIFAAISEGKSATACPLQVLSTKTAEAKEDDDLRQLDQLTFYHLADKQENSFRVYYDLRDTHSHEIIVEQLESVGKTIKHSNRPMPILDEELYPNSVKILDYIWPNWRDRGEWPSSPLAVVPPP</sequence>
<evidence type="ECO:0000313" key="2">
    <source>
        <dbReference type="Proteomes" id="UP000799302"/>
    </source>
</evidence>
<dbReference type="InterPro" id="IPR032675">
    <property type="entry name" value="LRR_dom_sf"/>
</dbReference>
<accession>A0A6A6TWM1</accession>
<organism evidence="1 2">
    <name type="scientific">Microthyrium microscopicum</name>
    <dbReference type="NCBI Taxonomy" id="703497"/>
    <lineage>
        <taxon>Eukaryota</taxon>
        <taxon>Fungi</taxon>
        <taxon>Dikarya</taxon>
        <taxon>Ascomycota</taxon>
        <taxon>Pezizomycotina</taxon>
        <taxon>Dothideomycetes</taxon>
        <taxon>Dothideomycetes incertae sedis</taxon>
        <taxon>Microthyriales</taxon>
        <taxon>Microthyriaceae</taxon>
        <taxon>Microthyrium</taxon>
    </lineage>
</organism>
<gene>
    <name evidence="1" type="ORF">BT63DRAFT_459947</name>
</gene>
<evidence type="ECO:0000313" key="1">
    <source>
        <dbReference type="EMBL" id="KAF2664459.1"/>
    </source>
</evidence>
<dbReference type="SUPFAM" id="SSF52047">
    <property type="entry name" value="RNI-like"/>
    <property type="match status" value="1"/>
</dbReference>
<reference evidence="1" key="1">
    <citation type="journal article" date="2020" name="Stud. Mycol.">
        <title>101 Dothideomycetes genomes: a test case for predicting lifestyles and emergence of pathogens.</title>
        <authorList>
            <person name="Haridas S."/>
            <person name="Albert R."/>
            <person name="Binder M."/>
            <person name="Bloem J."/>
            <person name="Labutti K."/>
            <person name="Salamov A."/>
            <person name="Andreopoulos B."/>
            <person name="Baker S."/>
            <person name="Barry K."/>
            <person name="Bills G."/>
            <person name="Bluhm B."/>
            <person name="Cannon C."/>
            <person name="Castanera R."/>
            <person name="Culley D."/>
            <person name="Daum C."/>
            <person name="Ezra D."/>
            <person name="Gonzalez J."/>
            <person name="Henrissat B."/>
            <person name="Kuo A."/>
            <person name="Liang C."/>
            <person name="Lipzen A."/>
            <person name="Lutzoni F."/>
            <person name="Magnuson J."/>
            <person name="Mondo S."/>
            <person name="Nolan M."/>
            <person name="Ohm R."/>
            <person name="Pangilinan J."/>
            <person name="Park H.-J."/>
            <person name="Ramirez L."/>
            <person name="Alfaro M."/>
            <person name="Sun H."/>
            <person name="Tritt A."/>
            <person name="Yoshinaga Y."/>
            <person name="Zwiers L.-H."/>
            <person name="Turgeon B."/>
            <person name="Goodwin S."/>
            <person name="Spatafora J."/>
            <person name="Crous P."/>
            <person name="Grigoriev I."/>
        </authorList>
    </citation>
    <scope>NUCLEOTIDE SEQUENCE</scope>
    <source>
        <strain evidence="1">CBS 115976</strain>
    </source>
</reference>
<dbReference type="Proteomes" id="UP000799302">
    <property type="component" value="Unassembled WGS sequence"/>
</dbReference>
<proteinExistence type="predicted"/>
<protein>
    <submittedName>
        <fullName evidence="1">Uncharacterized protein</fullName>
    </submittedName>
</protein>